<organism evidence="2 3">
    <name type="scientific">Frankia torreyi</name>
    <dbReference type="NCBI Taxonomy" id="1856"/>
    <lineage>
        <taxon>Bacteria</taxon>
        <taxon>Bacillati</taxon>
        <taxon>Actinomycetota</taxon>
        <taxon>Actinomycetes</taxon>
        <taxon>Frankiales</taxon>
        <taxon>Frankiaceae</taxon>
        <taxon>Frankia</taxon>
    </lineage>
</organism>
<dbReference type="PATRIC" id="fig|1502723.3.peg.6399"/>
<evidence type="ECO:0000256" key="1">
    <source>
        <dbReference type="SAM" id="MobiDB-lite"/>
    </source>
</evidence>
<keyword evidence="3" id="KW-1185">Reference proteome</keyword>
<evidence type="ECO:0000313" key="2">
    <source>
        <dbReference type="EMBL" id="KJE19924.1"/>
    </source>
</evidence>
<dbReference type="Proteomes" id="UP000032545">
    <property type="component" value="Unassembled WGS sequence"/>
</dbReference>
<name>A0A0D8B7L8_9ACTN</name>
<evidence type="ECO:0000313" key="3">
    <source>
        <dbReference type="Proteomes" id="UP000032545"/>
    </source>
</evidence>
<feature type="compositionally biased region" description="Low complexity" evidence="1">
    <location>
        <begin position="75"/>
        <end position="95"/>
    </location>
</feature>
<feature type="compositionally biased region" description="Basic and acidic residues" evidence="1">
    <location>
        <begin position="282"/>
        <end position="292"/>
    </location>
</feature>
<feature type="region of interest" description="Disordered" evidence="1">
    <location>
        <begin position="110"/>
        <end position="134"/>
    </location>
</feature>
<proteinExistence type="predicted"/>
<comment type="caution">
    <text evidence="2">The sequence shown here is derived from an EMBL/GenBank/DDBJ whole genome shotgun (WGS) entry which is preliminary data.</text>
</comment>
<feature type="region of interest" description="Disordered" evidence="1">
    <location>
        <begin position="42"/>
        <end position="96"/>
    </location>
</feature>
<accession>A0A0D8B7L8</accession>
<sequence>MMSTGSSSWDVGFRRGWLPRPHSITHCDGRIAARVFMGGEAHRERATGTARTGPLPDPARTPGTSTERTHRVCVRRSSTGTGPTTTSPTPTAGSRWAACGPRWTVAAGGLARTGDEPMDGRVGQGDCTGRTAGEPPLRWRRPACAPGLKFASQHTDVVVRYRYAGRIREVRIPVALWAPFVHDVRTGVFDRLTPHDGPLGWTSWGAGSGQVARGLPDEVIVRFRHLGTMRENRLPQTIWDQILVAVRAHAIDDLDAGVDDAATDRRPTGFRTVHGSALPLVRQREGGSERFRGTQPRPHHSHPAR</sequence>
<gene>
    <name evidence="2" type="ORF">FF36_05775</name>
</gene>
<dbReference type="AlphaFoldDB" id="A0A0D8B7L8"/>
<reference evidence="3" key="1">
    <citation type="submission" date="2015-02" db="EMBL/GenBank/DDBJ databases">
        <title>Draft Genome of Frankia sp. CpI1-S.</title>
        <authorList>
            <person name="Oshone R.T."/>
            <person name="Ngom M."/>
            <person name="Ghodhbane-Gtari F."/>
            <person name="Gtari M."/>
            <person name="Morris K."/>
            <person name="Thomas K."/>
            <person name="Sen A."/>
            <person name="Tisa L.S."/>
        </authorList>
    </citation>
    <scope>NUCLEOTIDE SEQUENCE [LARGE SCALE GENOMIC DNA]</scope>
    <source>
        <strain evidence="3">CpI1-S</strain>
    </source>
</reference>
<protein>
    <submittedName>
        <fullName evidence="2">Uncharacterized protein</fullName>
    </submittedName>
</protein>
<reference evidence="2 3" key="2">
    <citation type="journal article" date="2016" name="Genome Announc.">
        <title>Permanent Draft Genome Sequences for Two Variants of Frankia sp. Strain CpI1, the First Frankia Strain Isolated from Root Nodules of Comptonia peregrina.</title>
        <authorList>
            <person name="Oshone R."/>
            <person name="Hurst S.G.IV."/>
            <person name="Abebe-Akele F."/>
            <person name="Simpson S."/>
            <person name="Morris K."/>
            <person name="Thomas W.K."/>
            <person name="Tisa L.S."/>
        </authorList>
    </citation>
    <scope>NUCLEOTIDE SEQUENCE [LARGE SCALE GENOMIC DNA]</scope>
    <source>
        <strain evidence="3">CpI1-S</strain>
    </source>
</reference>
<dbReference type="EMBL" id="JYFN01000078">
    <property type="protein sequence ID" value="KJE19924.1"/>
    <property type="molecule type" value="Genomic_DNA"/>
</dbReference>
<feature type="region of interest" description="Disordered" evidence="1">
    <location>
        <begin position="265"/>
        <end position="305"/>
    </location>
</feature>